<evidence type="ECO:0000313" key="3">
    <source>
        <dbReference type="Proteomes" id="UP001152797"/>
    </source>
</evidence>
<dbReference type="Proteomes" id="UP001152797">
    <property type="component" value="Unassembled WGS sequence"/>
</dbReference>
<dbReference type="AlphaFoldDB" id="A0A9P1BZV5"/>
<accession>A0A9P1BZV5</accession>
<proteinExistence type="predicted"/>
<reference evidence="2" key="2">
    <citation type="submission" date="2024-04" db="EMBL/GenBank/DDBJ databases">
        <authorList>
            <person name="Chen Y."/>
            <person name="Shah S."/>
            <person name="Dougan E. K."/>
            <person name="Thang M."/>
            <person name="Chan C."/>
        </authorList>
    </citation>
    <scope>NUCLEOTIDE SEQUENCE [LARGE SCALE GENOMIC DNA]</scope>
</reference>
<dbReference type="EMBL" id="CAMXCT010000690">
    <property type="protein sequence ID" value="CAI3982182.1"/>
    <property type="molecule type" value="Genomic_DNA"/>
</dbReference>
<reference evidence="1" key="1">
    <citation type="submission" date="2022-10" db="EMBL/GenBank/DDBJ databases">
        <authorList>
            <person name="Chen Y."/>
            <person name="Dougan E. K."/>
            <person name="Chan C."/>
            <person name="Rhodes N."/>
            <person name="Thang M."/>
        </authorList>
    </citation>
    <scope>NUCLEOTIDE SEQUENCE</scope>
</reference>
<dbReference type="OrthoDB" id="424483at2759"/>
<dbReference type="EMBL" id="CAMXCT030000690">
    <property type="protein sequence ID" value="CAL4769494.1"/>
    <property type="molecule type" value="Genomic_DNA"/>
</dbReference>
<dbReference type="EMBL" id="CAMXCT020000690">
    <property type="protein sequence ID" value="CAL1135557.1"/>
    <property type="molecule type" value="Genomic_DNA"/>
</dbReference>
<organism evidence="1">
    <name type="scientific">Cladocopium goreaui</name>
    <dbReference type="NCBI Taxonomy" id="2562237"/>
    <lineage>
        <taxon>Eukaryota</taxon>
        <taxon>Sar</taxon>
        <taxon>Alveolata</taxon>
        <taxon>Dinophyceae</taxon>
        <taxon>Suessiales</taxon>
        <taxon>Symbiodiniaceae</taxon>
        <taxon>Cladocopium</taxon>
    </lineage>
</organism>
<name>A0A9P1BZV5_9DINO</name>
<gene>
    <name evidence="1" type="ORF">C1SCF055_LOCUS9907</name>
</gene>
<protein>
    <submittedName>
        <fullName evidence="1">Uncharacterized protein</fullName>
    </submittedName>
</protein>
<evidence type="ECO:0000313" key="1">
    <source>
        <dbReference type="EMBL" id="CAI3982182.1"/>
    </source>
</evidence>
<feature type="non-terminal residue" evidence="1">
    <location>
        <position position="101"/>
    </location>
</feature>
<keyword evidence="3" id="KW-1185">Reference proteome</keyword>
<comment type="caution">
    <text evidence="1">The sequence shown here is derived from an EMBL/GenBank/DDBJ whole genome shotgun (WGS) entry which is preliminary data.</text>
</comment>
<evidence type="ECO:0000313" key="2">
    <source>
        <dbReference type="EMBL" id="CAL1135557.1"/>
    </source>
</evidence>
<sequence>DKKEDRKIQLEQATLRMRLAKAMSLAHMRFGENPDPATAAEKAALKEGRQLLSEVLKVSEALNNSSVRYECMKMNLQVCIQDEDVVEARKVLSQLQERRNP</sequence>